<sequence>MEENNWRCPRCFKHVESFVAKCSCTLNRPSQQQENRGVDRYELHQTESQLQQQEQNILKNVNRIANKGKQEYCTNICDYGLTFKNYKNSCEESQCLPLTFPTFQESESSQSNSIYDANFSYPQESSKINKEPLNHQNFLPPAYFSQRQKKVYINSKELNDVQETTKNLEHVHEKYIHKKGLFLEKRNLNESIISNQKHNYDSSETFNIRELQPLEMQYQTKSILPWATTIHERPTSEQDTFQVISDQPYDLQSPFLGNFFHETNVSKDIFHFSSSDEYGSQGSNYRKNVFHAETREEYLSHNDTNTNNFAFPNPYFANEAPLPMSQHILNENIIENNSQQYQGNRNISEKINETYASQECIIRLTDPVQFRHAEAAFNDLCNQQSIPYSGENIFQRDFQTKYLDVNIKKTTFSNQYPTNEGLLPIIQQCLQENKFIRFTQEHQNNGMISKNLPDTFIIEKRLSTFPDPGDCIYTQKSRNYEDFRQSEILTSLNSIAIPRNNLTVDVEKKTHNVNKILLDLESNSSLQYNEHYENWNKCNMSTNIDGNESLCTSLNNEENIFQDYNHSQNLIQTSDISTRNSNLLINNKEEYLVNHMRTHANKWKKQCIICKRSFTRRTLLDNHMRIHTKERRYKCKFCQLSFTKKSTLVGHIRTHTNERPYQCKICQKTFTLKSTLGVHIRTHTNVRPYQCEICHKSFKQKSNLNTHIRTHANEKPYKCNICHKRFMRKEKLKQHMPIHTN</sequence>
<dbReference type="FunFam" id="3.30.160.60:FF:000065">
    <property type="entry name" value="B-cell CLL/lymphoma 6, member B"/>
    <property type="match status" value="1"/>
</dbReference>
<comment type="caution">
    <text evidence="13">The sequence shown here is derived from an EMBL/GenBank/DDBJ whole genome shotgun (WGS) entry which is preliminary data.</text>
</comment>
<dbReference type="PANTHER" id="PTHR23235:SF142">
    <property type="entry name" value="ZINC FINGER PROTEIN 384"/>
    <property type="match status" value="1"/>
</dbReference>
<evidence type="ECO:0000256" key="4">
    <source>
        <dbReference type="ARBA" id="ARBA00022737"/>
    </source>
</evidence>
<keyword evidence="3" id="KW-0479">Metal-binding</keyword>
<dbReference type="PROSITE" id="PS00028">
    <property type="entry name" value="ZINC_FINGER_C2H2_1"/>
    <property type="match status" value="5"/>
</dbReference>
<dbReference type="Pfam" id="PF00096">
    <property type="entry name" value="zf-C2H2"/>
    <property type="match status" value="5"/>
</dbReference>
<dbReference type="FunFam" id="3.30.160.60:FF:000145">
    <property type="entry name" value="Zinc finger protein 574"/>
    <property type="match status" value="1"/>
</dbReference>
<dbReference type="InterPro" id="IPR036236">
    <property type="entry name" value="Znf_C2H2_sf"/>
</dbReference>
<dbReference type="InterPro" id="IPR013087">
    <property type="entry name" value="Znf_C2H2_type"/>
</dbReference>
<keyword evidence="4" id="KW-0677">Repeat</keyword>
<keyword evidence="5 11" id="KW-0863">Zinc-finger</keyword>
<accession>A0AAV2B5V2</accession>
<evidence type="ECO:0000256" key="11">
    <source>
        <dbReference type="PROSITE-ProRule" id="PRU00042"/>
    </source>
</evidence>
<reference evidence="13 14" key="1">
    <citation type="submission" date="2024-04" db="EMBL/GenBank/DDBJ databases">
        <authorList>
            <person name="Rising A."/>
            <person name="Reimegard J."/>
            <person name="Sonavane S."/>
            <person name="Akerstrom W."/>
            <person name="Nylinder S."/>
            <person name="Hedman E."/>
            <person name="Kallberg Y."/>
        </authorList>
    </citation>
    <scope>NUCLEOTIDE SEQUENCE [LARGE SCALE GENOMIC DNA]</scope>
</reference>
<evidence type="ECO:0000256" key="8">
    <source>
        <dbReference type="ARBA" id="ARBA00023125"/>
    </source>
</evidence>
<evidence type="ECO:0000256" key="6">
    <source>
        <dbReference type="ARBA" id="ARBA00022833"/>
    </source>
</evidence>
<keyword evidence="14" id="KW-1185">Reference proteome</keyword>
<feature type="domain" description="C2H2-type" evidence="12">
    <location>
        <begin position="633"/>
        <end position="660"/>
    </location>
</feature>
<keyword evidence="9" id="KW-0804">Transcription</keyword>
<dbReference type="AlphaFoldDB" id="A0AAV2B5V2"/>
<feature type="domain" description="C2H2-type" evidence="12">
    <location>
        <begin position="689"/>
        <end position="716"/>
    </location>
</feature>
<dbReference type="PANTHER" id="PTHR23235">
    <property type="entry name" value="KRUEPPEL-LIKE TRANSCRIPTION FACTOR"/>
    <property type="match status" value="1"/>
</dbReference>
<name>A0AAV2B5V2_9ARAC</name>
<keyword evidence="7" id="KW-0805">Transcription regulation</keyword>
<dbReference type="FunFam" id="3.30.160.60:FF:000882">
    <property type="entry name" value="Predicted gene, 21060"/>
    <property type="match status" value="1"/>
</dbReference>
<dbReference type="Gene3D" id="3.30.160.60">
    <property type="entry name" value="Classic Zinc Finger"/>
    <property type="match status" value="5"/>
</dbReference>
<keyword evidence="10" id="KW-0539">Nucleus</keyword>
<evidence type="ECO:0000313" key="14">
    <source>
        <dbReference type="Proteomes" id="UP001497382"/>
    </source>
</evidence>
<evidence type="ECO:0000256" key="3">
    <source>
        <dbReference type="ARBA" id="ARBA00022723"/>
    </source>
</evidence>
<feature type="domain" description="C2H2-type" evidence="12">
    <location>
        <begin position="661"/>
        <end position="688"/>
    </location>
</feature>
<dbReference type="GO" id="GO:0000978">
    <property type="term" value="F:RNA polymerase II cis-regulatory region sequence-specific DNA binding"/>
    <property type="evidence" value="ECO:0007669"/>
    <property type="project" value="TreeGrafter"/>
</dbReference>
<evidence type="ECO:0000256" key="9">
    <source>
        <dbReference type="ARBA" id="ARBA00023163"/>
    </source>
</evidence>
<dbReference type="EMBL" id="CAXIEN010000279">
    <property type="protein sequence ID" value="CAL1291257.1"/>
    <property type="molecule type" value="Genomic_DNA"/>
</dbReference>
<proteinExistence type="inferred from homology"/>
<evidence type="ECO:0000256" key="10">
    <source>
        <dbReference type="ARBA" id="ARBA00023242"/>
    </source>
</evidence>
<gene>
    <name evidence="13" type="ORF">LARSCL_LOCUS16988</name>
</gene>
<comment type="subcellular location">
    <subcellularLocation>
        <location evidence="1">Nucleus</location>
    </subcellularLocation>
</comment>
<feature type="domain" description="C2H2-type" evidence="12">
    <location>
        <begin position="605"/>
        <end position="632"/>
    </location>
</feature>
<evidence type="ECO:0000259" key="12">
    <source>
        <dbReference type="PROSITE" id="PS50157"/>
    </source>
</evidence>
<evidence type="ECO:0000256" key="7">
    <source>
        <dbReference type="ARBA" id="ARBA00023015"/>
    </source>
</evidence>
<organism evidence="13 14">
    <name type="scientific">Larinioides sclopetarius</name>
    <dbReference type="NCBI Taxonomy" id="280406"/>
    <lineage>
        <taxon>Eukaryota</taxon>
        <taxon>Metazoa</taxon>
        <taxon>Ecdysozoa</taxon>
        <taxon>Arthropoda</taxon>
        <taxon>Chelicerata</taxon>
        <taxon>Arachnida</taxon>
        <taxon>Araneae</taxon>
        <taxon>Araneomorphae</taxon>
        <taxon>Entelegynae</taxon>
        <taxon>Araneoidea</taxon>
        <taxon>Araneidae</taxon>
        <taxon>Larinioides</taxon>
    </lineage>
</organism>
<evidence type="ECO:0000256" key="2">
    <source>
        <dbReference type="ARBA" id="ARBA00006991"/>
    </source>
</evidence>
<dbReference type="PROSITE" id="PS50157">
    <property type="entry name" value="ZINC_FINGER_C2H2_2"/>
    <property type="match status" value="5"/>
</dbReference>
<feature type="domain" description="C2H2-type" evidence="12">
    <location>
        <begin position="717"/>
        <end position="741"/>
    </location>
</feature>
<evidence type="ECO:0000256" key="1">
    <source>
        <dbReference type="ARBA" id="ARBA00004123"/>
    </source>
</evidence>
<dbReference type="SMART" id="SM00355">
    <property type="entry name" value="ZnF_C2H2"/>
    <property type="match status" value="5"/>
</dbReference>
<dbReference type="Proteomes" id="UP001497382">
    <property type="component" value="Unassembled WGS sequence"/>
</dbReference>
<keyword evidence="6" id="KW-0862">Zinc</keyword>
<dbReference type="GO" id="GO:0008270">
    <property type="term" value="F:zinc ion binding"/>
    <property type="evidence" value="ECO:0007669"/>
    <property type="project" value="UniProtKB-KW"/>
</dbReference>
<keyword evidence="8" id="KW-0238">DNA-binding</keyword>
<comment type="similarity">
    <text evidence="2">Belongs to the krueppel C2H2-type zinc-finger protein family.</text>
</comment>
<dbReference type="SUPFAM" id="SSF57667">
    <property type="entry name" value="beta-beta-alpha zinc fingers"/>
    <property type="match status" value="3"/>
</dbReference>
<dbReference type="GO" id="GO:0005634">
    <property type="term" value="C:nucleus"/>
    <property type="evidence" value="ECO:0007669"/>
    <property type="project" value="UniProtKB-SubCell"/>
</dbReference>
<evidence type="ECO:0000313" key="13">
    <source>
        <dbReference type="EMBL" id="CAL1291257.1"/>
    </source>
</evidence>
<dbReference type="GO" id="GO:0000981">
    <property type="term" value="F:DNA-binding transcription factor activity, RNA polymerase II-specific"/>
    <property type="evidence" value="ECO:0007669"/>
    <property type="project" value="TreeGrafter"/>
</dbReference>
<dbReference type="FunFam" id="3.30.160.60:FF:000931">
    <property type="entry name" value="zinc finger protein 697"/>
    <property type="match status" value="1"/>
</dbReference>
<evidence type="ECO:0000256" key="5">
    <source>
        <dbReference type="ARBA" id="ARBA00022771"/>
    </source>
</evidence>
<protein>
    <recommendedName>
        <fullName evidence="12">C2H2-type domain-containing protein</fullName>
    </recommendedName>
</protein>